<proteinExistence type="predicted"/>
<organism evidence="1 2">
    <name type="scientific">Cronobacter malonaticus</name>
    <dbReference type="NCBI Taxonomy" id="413503"/>
    <lineage>
        <taxon>Bacteria</taxon>
        <taxon>Pseudomonadati</taxon>
        <taxon>Pseudomonadota</taxon>
        <taxon>Gammaproteobacteria</taxon>
        <taxon>Enterobacterales</taxon>
        <taxon>Enterobacteriaceae</taxon>
        <taxon>Cronobacter</taxon>
    </lineage>
</organism>
<dbReference type="SUPFAM" id="SSF81301">
    <property type="entry name" value="Nucleotidyltransferase"/>
    <property type="match status" value="1"/>
</dbReference>
<gene>
    <name evidence="1" type="ORF">C3E80_15710</name>
</gene>
<dbReference type="EMBL" id="PQJL01000016">
    <property type="protein sequence ID" value="ROW59829.1"/>
    <property type="molecule type" value="Genomic_DNA"/>
</dbReference>
<evidence type="ECO:0008006" key="3">
    <source>
        <dbReference type="Google" id="ProtNLM"/>
    </source>
</evidence>
<protein>
    <recommendedName>
        <fullName evidence="3">GrpB family protein</fullName>
    </recommendedName>
</protein>
<evidence type="ECO:0000313" key="1">
    <source>
        <dbReference type="EMBL" id="ROW59829.1"/>
    </source>
</evidence>
<dbReference type="Gene3D" id="3.30.460.10">
    <property type="entry name" value="Beta Polymerase, domain 2"/>
    <property type="match status" value="1"/>
</dbReference>
<dbReference type="PANTHER" id="PTHR34822">
    <property type="entry name" value="GRPB DOMAIN PROTEIN (AFU_ORTHOLOGUE AFUA_1G01530)"/>
    <property type="match status" value="1"/>
</dbReference>
<dbReference type="InterPro" id="IPR007344">
    <property type="entry name" value="GrpB/CoaE"/>
</dbReference>
<evidence type="ECO:0000313" key="2">
    <source>
        <dbReference type="Proteomes" id="UP000285793"/>
    </source>
</evidence>
<dbReference type="AlphaFoldDB" id="A0A423XTK2"/>
<dbReference type="RefSeq" id="WP_123948799.1">
    <property type="nucleotide sequence ID" value="NZ_PQJL01000016.1"/>
</dbReference>
<sequence>MAGRQIMLEPYNPAWTAQFAEEEKRVRKALGDVALAVHHIGSTSVPGLAAKPVIDMLVEVLSLDALDACNAAMQALGYTPRGEYGIPGRRYFIKGEAVRTHHIHAFVAASEHVTRHLAFRDYLRRHDDVMQEYAQIKFAAARDSGFQSDVYSELKNEFIARVEQQALARRQQ</sequence>
<dbReference type="InterPro" id="IPR043519">
    <property type="entry name" value="NT_sf"/>
</dbReference>
<name>A0A423XTK2_9ENTR</name>
<dbReference type="Pfam" id="PF04229">
    <property type="entry name" value="GrpB"/>
    <property type="match status" value="1"/>
</dbReference>
<comment type="caution">
    <text evidence="1">The sequence shown here is derived from an EMBL/GenBank/DDBJ whole genome shotgun (WGS) entry which is preliminary data.</text>
</comment>
<dbReference type="Proteomes" id="UP000285793">
    <property type="component" value="Unassembled WGS sequence"/>
</dbReference>
<accession>A0A423XTK2</accession>
<reference evidence="1 2" key="1">
    <citation type="journal article" date="2018" name="Front. Microbiol.">
        <title>An Investigation of an Acute Gastroenteritis Outbreak: Cronobacter sakazakii, a Potential Cause of Food-Borne Illness.</title>
        <authorList>
            <person name="Yong W."/>
            <person name="Guo B."/>
            <person name="Shi X."/>
            <person name="Cheng T."/>
            <person name="Chen M."/>
            <person name="Jiang X."/>
            <person name="Ye Y."/>
            <person name="Wang J."/>
            <person name="Xie G."/>
            <person name="Ding J."/>
        </authorList>
    </citation>
    <scope>NUCLEOTIDE SEQUENCE [LARGE SCALE GENOMIC DNA]</scope>
    <source>
        <strain evidence="1 2">S1</strain>
    </source>
</reference>
<dbReference type="PANTHER" id="PTHR34822:SF1">
    <property type="entry name" value="GRPB FAMILY PROTEIN"/>
    <property type="match status" value="1"/>
</dbReference>